<dbReference type="OrthoDB" id="6134894at2759"/>
<dbReference type="EMBL" id="CAJPWZ010001111">
    <property type="protein sequence ID" value="CAG2208483.1"/>
    <property type="molecule type" value="Genomic_DNA"/>
</dbReference>
<organism evidence="3 4">
    <name type="scientific">Mytilus edulis</name>
    <name type="common">Blue mussel</name>
    <dbReference type="NCBI Taxonomy" id="6550"/>
    <lineage>
        <taxon>Eukaryota</taxon>
        <taxon>Metazoa</taxon>
        <taxon>Spiralia</taxon>
        <taxon>Lophotrochozoa</taxon>
        <taxon>Mollusca</taxon>
        <taxon>Bivalvia</taxon>
        <taxon>Autobranchia</taxon>
        <taxon>Pteriomorphia</taxon>
        <taxon>Mytilida</taxon>
        <taxon>Mytiloidea</taxon>
        <taxon>Mytilidae</taxon>
        <taxon>Mytilinae</taxon>
        <taxon>Mytilus</taxon>
    </lineage>
</organism>
<feature type="domain" description="DNA helicase Pif1-like DEAD-box helicase" evidence="2">
    <location>
        <begin position="13"/>
        <end position="117"/>
    </location>
</feature>
<dbReference type="InterPro" id="IPR027417">
    <property type="entry name" value="P-loop_NTPase"/>
</dbReference>
<gene>
    <name evidence="3" type="ORF">MEDL_22685</name>
</gene>
<keyword evidence="4" id="KW-1185">Reference proteome</keyword>
<dbReference type="InterPro" id="IPR051055">
    <property type="entry name" value="PIF1_helicase"/>
</dbReference>
<evidence type="ECO:0000313" key="4">
    <source>
        <dbReference type="Proteomes" id="UP000683360"/>
    </source>
</evidence>
<comment type="catalytic activity">
    <reaction evidence="1">
        <text>ATP + H2O = ADP + phosphate + H(+)</text>
        <dbReference type="Rhea" id="RHEA:13065"/>
        <dbReference type="ChEBI" id="CHEBI:15377"/>
        <dbReference type="ChEBI" id="CHEBI:15378"/>
        <dbReference type="ChEBI" id="CHEBI:30616"/>
        <dbReference type="ChEBI" id="CHEBI:43474"/>
        <dbReference type="ChEBI" id="CHEBI:456216"/>
        <dbReference type="EC" id="5.6.2.3"/>
    </reaction>
</comment>
<dbReference type="Pfam" id="PF05970">
    <property type="entry name" value="PIF1"/>
    <property type="match status" value="1"/>
</dbReference>
<dbReference type="SUPFAM" id="SSF52540">
    <property type="entry name" value="P-loop containing nucleoside triphosphate hydrolases"/>
    <property type="match status" value="1"/>
</dbReference>
<keyword evidence="1" id="KW-0067">ATP-binding</keyword>
<keyword evidence="1" id="KW-0233">DNA recombination</keyword>
<comment type="caution">
    <text evidence="3">The sequence shown here is derived from an EMBL/GenBank/DDBJ whole genome shotgun (WGS) entry which is preliminary data.</text>
</comment>
<dbReference type="GO" id="GO:0006281">
    <property type="term" value="P:DNA repair"/>
    <property type="evidence" value="ECO:0007669"/>
    <property type="project" value="UniProtKB-KW"/>
</dbReference>
<evidence type="ECO:0000313" key="3">
    <source>
        <dbReference type="EMBL" id="CAG2208483.1"/>
    </source>
</evidence>
<evidence type="ECO:0000259" key="2">
    <source>
        <dbReference type="Pfam" id="PF05970"/>
    </source>
</evidence>
<keyword evidence="1 3" id="KW-0378">Hydrolase</keyword>
<dbReference type="GO" id="GO:0016787">
    <property type="term" value="F:hydrolase activity"/>
    <property type="evidence" value="ECO:0007669"/>
    <property type="project" value="UniProtKB-KW"/>
</dbReference>
<dbReference type="InterPro" id="IPR010285">
    <property type="entry name" value="DNA_helicase_pif1-like_DEAD"/>
</dbReference>
<keyword evidence="1" id="KW-0227">DNA damage</keyword>
<protein>
    <recommendedName>
        <fullName evidence="1">ATP-dependent DNA helicase</fullName>
        <ecNumber evidence="1">5.6.2.3</ecNumber>
    </recommendedName>
</protein>
<name>A0A8S3RQE8_MYTED</name>
<comment type="cofactor">
    <cofactor evidence="1">
        <name>Mg(2+)</name>
        <dbReference type="ChEBI" id="CHEBI:18420"/>
    </cofactor>
</comment>
<dbReference type="GO" id="GO:0005524">
    <property type="term" value="F:ATP binding"/>
    <property type="evidence" value="ECO:0007669"/>
    <property type="project" value="UniProtKB-KW"/>
</dbReference>
<dbReference type="Proteomes" id="UP000683360">
    <property type="component" value="Unassembled WGS sequence"/>
</dbReference>
<evidence type="ECO:0000256" key="1">
    <source>
        <dbReference type="RuleBase" id="RU363044"/>
    </source>
</evidence>
<comment type="similarity">
    <text evidence="1">Belongs to the helicase family.</text>
</comment>
<dbReference type="EC" id="5.6.2.3" evidence="1"/>
<accession>A0A8S3RQE8</accession>
<proteinExistence type="inferred from homology"/>
<dbReference type="PANTHER" id="PTHR47642">
    <property type="entry name" value="ATP-DEPENDENT DNA HELICASE"/>
    <property type="match status" value="1"/>
</dbReference>
<reference evidence="3" key="1">
    <citation type="submission" date="2021-03" db="EMBL/GenBank/DDBJ databases">
        <authorList>
            <person name="Bekaert M."/>
        </authorList>
    </citation>
    <scope>NUCLEOTIDE SEQUENCE</scope>
</reference>
<keyword evidence="1" id="KW-0347">Helicase</keyword>
<dbReference type="GO" id="GO:0043139">
    <property type="term" value="F:5'-3' DNA helicase activity"/>
    <property type="evidence" value="ECO:0007669"/>
    <property type="project" value="UniProtKB-EC"/>
</dbReference>
<dbReference type="AlphaFoldDB" id="A0A8S3RQE8"/>
<dbReference type="GO" id="GO:0006310">
    <property type="term" value="P:DNA recombination"/>
    <property type="evidence" value="ECO:0007669"/>
    <property type="project" value="UniProtKB-KW"/>
</dbReference>
<keyword evidence="1" id="KW-0234">DNA repair</keyword>
<sequence>MKPPEGILGENLQSNCDGVKVLLVDERSLIGATTLGWMEFMCRYGMQNGENFEKSWGGLPVVVFFGDDVQLPPVLDSPVFNSTSKIPASLHGVLVWNEFNCAVNLQNIVRQGNNEQQLKNVLLALREYKTTSEHAHWLQMFQWHNLKHSHGENLLKRMSANGLFVFPTHQEVWTHNKSKLIEVNTQFPIARVNAVSSGFHSKSLESDRAGGLQQTLYLCKSAKVMLSVNLCVPFGLFNGAIGNIVDIIYLNDKRPDDSLPDAIMVEFHSYTGPAFIEQNPKLVPIVPVERKLDCSCYCCRRKQIPLRLGWASTIHRCQGMTIGKGEPNSYINASYPYWNRLTGKYLQEYVEQYDPFPATWSTHVEIYPGKTISEICYNLINKIKVLPVEEDSNIVVMIAGGICNLTTKTNIPSGGYILNYDFKTRSEKVENLQTELKKTVIEFQDYNVILKFATIPPVSLFKKNERFSAFSSSFSQAQINDEQKNLEEDVMNVNSFISSINEMNSTRTVRWDKDIIKIHMKRRGTHKTLKKNSKFIYKDLYDGVHPYMELAYKWYFALCKSIINDIKDMPSQHLDVEEEEDDEEDMESWDFKRVVKF</sequence>
<dbReference type="GO" id="GO:0000723">
    <property type="term" value="P:telomere maintenance"/>
    <property type="evidence" value="ECO:0007669"/>
    <property type="project" value="InterPro"/>
</dbReference>
<keyword evidence="1" id="KW-0547">Nucleotide-binding</keyword>